<dbReference type="Proteomes" id="UP001497416">
    <property type="component" value="Unassembled WGS sequence"/>
</dbReference>
<dbReference type="RefSeq" id="WP_348712691.1">
    <property type="nucleotide sequence ID" value="NZ_CAXIXY010000005.1"/>
</dbReference>
<dbReference type="Gene3D" id="3.30.565.40">
    <property type="entry name" value="Fervidobacterium nodosum Rt17-B1 like"/>
    <property type="match status" value="1"/>
</dbReference>
<reference evidence="1 2" key="1">
    <citation type="submission" date="2024-05" db="EMBL/GenBank/DDBJ databases">
        <authorList>
            <person name="Duchaud E."/>
        </authorList>
    </citation>
    <scope>NUCLEOTIDE SEQUENCE [LARGE SCALE GENOMIC DNA]</scope>
    <source>
        <strain evidence="1">Ena-SAMPLE-TAB-13-05-2024-13:56:06:370-140302</strain>
    </source>
</reference>
<dbReference type="EMBL" id="CAXIXY010000005">
    <property type="protein sequence ID" value="CAL2089342.1"/>
    <property type="molecule type" value="Genomic_DNA"/>
</dbReference>
<dbReference type="PROSITE" id="PS51257">
    <property type="entry name" value="PROKAR_LIPOPROTEIN"/>
    <property type="match status" value="1"/>
</dbReference>
<comment type="caution">
    <text evidence="1">The sequence shown here is derived from an EMBL/GenBank/DDBJ whole genome shotgun (WGS) entry which is preliminary data.</text>
</comment>
<protein>
    <recommendedName>
        <fullName evidence="3">DUF3298 domain-containing protein</fullName>
    </recommendedName>
</protein>
<keyword evidence="2" id="KW-1185">Reference proteome</keyword>
<evidence type="ECO:0000313" key="2">
    <source>
        <dbReference type="Proteomes" id="UP001497416"/>
    </source>
</evidence>
<evidence type="ECO:0008006" key="3">
    <source>
        <dbReference type="Google" id="ProtNLM"/>
    </source>
</evidence>
<evidence type="ECO:0000313" key="1">
    <source>
        <dbReference type="EMBL" id="CAL2089342.1"/>
    </source>
</evidence>
<accession>A0ABM9P346</accession>
<gene>
    <name evidence="1" type="ORF">T190607A01A_30302</name>
</gene>
<sequence length="292" mass="34560">MRAIKTYVIPFMTLFLFSSCKTEPFKKEEIKSISVDSLTQEMEIMTIKNDSLLLEGNELKVSPIKEEIDDAIQMTGYLEHRRFRKETNNFTIDFCYPFLEESTNPKFKIFNQYIKNDILKIKELEKDILESQEIYCDSLSSAIKNEHRVIDYKVFIQNEKDLSVLFYLENHYANTKSSYYTFKTVNFNIKQGKLLTFEDVFDAENIDEVLDILNIEISTSIRKGDLFYECFTVSKEDFKNAKNDFIIKNNSITYYFNDCVMCPSFVGTYEIEIPLERFIPILRKDIIDNFRI</sequence>
<proteinExistence type="predicted"/>
<name>A0ABM9P346_9FLAO</name>
<dbReference type="Gene3D" id="3.90.640.20">
    <property type="entry name" value="Heat-shock cognate protein, ATPase"/>
    <property type="match status" value="1"/>
</dbReference>
<dbReference type="InterPro" id="IPR037126">
    <property type="entry name" value="PdaC/RsiV-like_sf"/>
</dbReference>
<organism evidence="1 2">
    <name type="scientific">Tenacibaculum platacis</name>
    <dbReference type="NCBI Taxonomy" id="3137852"/>
    <lineage>
        <taxon>Bacteria</taxon>
        <taxon>Pseudomonadati</taxon>
        <taxon>Bacteroidota</taxon>
        <taxon>Flavobacteriia</taxon>
        <taxon>Flavobacteriales</taxon>
        <taxon>Flavobacteriaceae</taxon>
        <taxon>Tenacibaculum</taxon>
    </lineage>
</organism>